<dbReference type="Pfam" id="PF00990">
    <property type="entry name" value="GGDEF"/>
    <property type="match status" value="1"/>
</dbReference>
<dbReference type="PROSITE" id="PS50112">
    <property type="entry name" value="PAS"/>
    <property type="match status" value="1"/>
</dbReference>
<dbReference type="EMBL" id="BDQK01000003">
    <property type="protein sequence ID" value="GBF79631.1"/>
    <property type="molecule type" value="Genomic_DNA"/>
</dbReference>
<feature type="domain" description="GGDEF" evidence="4">
    <location>
        <begin position="440"/>
        <end position="573"/>
    </location>
</feature>
<dbReference type="SMART" id="SM00240">
    <property type="entry name" value="FHA"/>
    <property type="match status" value="1"/>
</dbReference>
<accession>A0A401IEH1</accession>
<dbReference type="InterPro" id="IPR000253">
    <property type="entry name" value="FHA_dom"/>
</dbReference>
<dbReference type="PROSITE" id="PS50887">
    <property type="entry name" value="GGDEF"/>
    <property type="match status" value="1"/>
</dbReference>
<keyword evidence="6" id="KW-1185">Reference proteome</keyword>
<dbReference type="InterPro" id="IPR008984">
    <property type="entry name" value="SMAD_FHA_dom_sf"/>
</dbReference>
<dbReference type="NCBIfam" id="TIGR00254">
    <property type="entry name" value="GGDEF"/>
    <property type="match status" value="1"/>
</dbReference>
<feature type="domain" description="EAL" evidence="3">
    <location>
        <begin position="582"/>
        <end position="836"/>
    </location>
</feature>
<dbReference type="CDD" id="cd01949">
    <property type="entry name" value="GGDEF"/>
    <property type="match status" value="1"/>
</dbReference>
<dbReference type="SUPFAM" id="SSF55073">
    <property type="entry name" value="Nucleotide cyclase"/>
    <property type="match status" value="1"/>
</dbReference>
<dbReference type="InterPro" id="IPR001633">
    <property type="entry name" value="EAL_dom"/>
</dbReference>
<dbReference type="Gene3D" id="3.30.70.270">
    <property type="match status" value="1"/>
</dbReference>
<dbReference type="FunFam" id="3.30.70.270:FF:000001">
    <property type="entry name" value="Diguanylate cyclase domain protein"/>
    <property type="match status" value="1"/>
</dbReference>
<evidence type="ECO:0000313" key="5">
    <source>
        <dbReference type="EMBL" id="GBF79631.1"/>
    </source>
</evidence>
<evidence type="ECO:0000313" key="6">
    <source>
        <dbReference type="Proteomes" id="UP000287247"/>
    </source>
</evidence>
<dbReference type="InterPro" id="IPR000014">
    <property type="entry name" value="PAS"/>
</dbReference>
<dbReference type="InterPro" id="IPR035919">
    <property type="entry name" value="EAL_sf"/>
</dbReference>
<gene>
    <name evidence="5" type="ORF">AsFPU1_1029</name>
</gene>
<dbReference type="InterPro" id="IPR013767">
    <property type="entry name" value="PAS_fold"/>
</dbReference>
<dbReference type="Gene3D" id="3.20.20.450">
    <property type="entry name" value="EAL domain"/>
    <property type="match status" value="1"/>
</dbReference>
<dbReference type="Pfam" id="PF00498">
    <property type="entry name" value="FHA"/>
    <property type="match status" value="1"/>
</dbReference>
<dbReference type="InterPro" id="IPR029787">
    <property type="entry name" value="Nucleotide_cyclase"/>
</dbReference>
<dbReference type="InterPro" id="IPR035965">
    <property type="entry name" value="PAS-like_dom_sf"/>
</dbReference>
<feature type="domain" description="FHA" evidence="1">
    <location>
        <begin position="29"/>
        <end position="89"/>
    </location>
</feature>
<dbReference type="Gene3D" id="3.30.450.20">
    <property type="entry name" value="PAS domain"/>
    <property type="match status" value="1"/>
</dbReference>
<proteinExistence type="predicted"/>
<dbReference type="InterPro" id="IPR043128">
    <property type="entry name" value="Rev_trsase/Diguanyl_cyclase"/>
</dbReference>
<dbReference type="OrthoDB" id="415644at2"/>
<dbReference type="CDD" id="cd00130">
    <property type="entry name" value="PAS"/>
    <property type="match status" value="1"/>
</dbReference>
<dbReference type="AlphaFoldDB" id="A0A401IEH1"/>
<dbReference type="PANTHER" id="PTHR44757:SF2">
    <property type="entry name" value="BIOFILM ARCHITECTURE MAINTENANCE PROTEIN MBAA"/>
    <property type="match status" value="1"/>
</dbReference>
<reference evidence="6" key="1">
    <citation type="submission" date="2017-05" db="EMBL/GenBank/DDBJ databases">
        <title>Physiological properties and genetic analysis related to exopolysaccharide production of fresh-water unicellular cyanobacterium Aphanothece sacrum, Suizenji Nori, that has been cultured as a food source in Japan.</title>
        <authorList>
            <person name="Kanesaki Y."/>
            <person name="Yoshikawa S."/>
            <person name="Ohki K."/>
        </authorList>
    </citation>
    <scope>NUCLEOTIDE SEQUENCE [LARGE SCALE GENOMIC DNA]</scope>
    <source>
        <strain evidence="6">FPU1</strain>
    </source>
</reference>
<dbReference type="Proteomes" id="UP000287247">
    <property type="component" value="Unassembled WGS sequence"/>
</dbReference>
<feature type="domain" description="PAS" evidence="2">
    <location>
        <begin position="285"/>
        <end position="337"/>
    </location>
</feature>
<comment type="caution">
    <text evidence="5">The sequence shown here is derived from an EMBL/GenBank/DDBJ whole genome shotgun (WGS) entry which is preliminary data.</text>
</comment>
<dbReference type="SUPFAM" id="SSF55785">
    <property type="entry name" value="PYP-like sensor domain (PAS domain)"/>
    <property type="match status" value="1"/>
</dbReference>
<dbReference type="PANTHER" id="PTHR44757">
    <property type="entry name" value="DIGUANYLATE CYCLASE DGCP"/>
    <property type="match status" value="1"/>
</dbReference>
<protein>
    <submittedName>
        <fullName evidence="5">Diguanylate cyclase</fullName>
    </submittedName>
</protein>
<dbReference type="InterPro" id="IPR000160">
    <property type="entry name" value="GGDEF_dom"/>
</dbReference>
<dbReference type="NCBIfam" id="TIGR00229">
    <property type="entry name" value="sensory_box"/>
    <property type="match status" value="1"/>
</dbReference>
<evidence type="ECO:0000259" key="2">
    <source>
        <dbReference type="PROSITE" id="PS50112"/>
    </source>
</evidence>
<evidence type="ECO:0000259" key="1">
    <source>
        <dbReference type="PROSITE" id="PS50006"/>
    </source>
</evidence>
<evidence type="ECO:0000259" key="4">
    <source>
        <dbReference type="PROSITE" id="PS50887"/>
    </source>
</evidence>
<dbReference type="SMART" id="SM00052">
    <property type="entry name" value="EAL"/>
    <property type="match status" value="1"/>
</dbReference>
<name>A0A401IEH1_APHSA</name>
<dbReference type="RefSeq" id="WP_124978383.1">
    <property type="nucleotide sequence ID" value="NZ_BDQK01000003.1"/>
</dbReference>
<dbReference type="SMART" id="SM00091">
    <property type="entry name" value="PAS"/>
    <property type="match status" value="2"/>
</dbReference>
<dbReference type="Pfam" id="PF00563">
    <property type="entry name" value="EAL"/>
    <property type="match status" value="1"/>
</dbReference>
<dbReference type="SMART" id="SM00267">
    <property type="entry name" value="GGDEF"/>
    <property type="match status" value="1"/>
</dbReference>
<evidence type="ECO:0000259" key="3">
    <source>
        <dbReference type="PROSITE" id="PS50883"/>
    </source>
</evidence>
<dbReference type="Gene3D" id="2.60.200.20">
    <property type="match status" value="1"/>
</dbReference>
<organism evidence="5 6">
    <name type="scientific">Aphanothece sacrum FPU1</name>
    <dbReference type="NCBI Taxonomy" id="1920663"/>
    <lineage>
        <taxon>Bacteria</taxon>
        <taxon>Bacillati</taxon>
        <taxon>Cyanobacteriota</taxon>
        <taxon>Cyanophyceae</taxon>
        <taxon>Oscillatoriophycideae</taxon>
        <taxon>Chroococcales</taxon>
        <taxon>Aphanothecaceae</taxon>
        <taxon>Aphanothece</taxon>
    </lineage>
</organism>
<dbReference type="PROSITE" id="PS50006">
    <property type="entry name" value="FHA_DOMAIN"/>
    <property type="match status" value="1"/>
</dbReference>
<dbReference type="PROSITE" id="PS50883">
    <property type="entry name" value="EAL"/>
    <property type="match status" value="1"/>
</dbReference>
<dbReference type="CDD" id="cd01948">
    <property type="entry name" value="EAL"/>
    <property type="match status" value="1"/>
</dbReference>
<dbReference type="Pfam" id="PF00989">
    <property type="entry name" value="PAS"/>
    <property type="match status" value="1"/>
</dbReference>
<dbReference type="SUPFAM" id="SSF49879">
    <property type="entry name" value="SMAD/FHA domain"/>
    <property type="match status" value="1"/>
</dbReference>
<sequence length="839" mass="96048">MSNVSEVRHILVIADQKSRRIVPLAQSNYSIGRDPNSSILLYDRQVSRHHATLLRINDVQNEQPCYRIVDGNLQGKRSTNGITINGKYCLSHELQPGDLVRFGSKSQANYYVIANSEELDLLKQGNNLGNKTSESNHLDTFLNDHTIMPLEELFIEDEEENQETMRFGKVCQTNKPSHQIDLSSLIDSNPYPIIEINFPEKITYINPTAKVKFPDLNEVKLDHPILQGLVLNSSGKDETYLVREVKVDEDYYEQHIYYAKDNNSLMTYLFDITKYKQREEKLRASKDRYRLFLEQGTEGILLVDRQSKNIIEANQAYCKLLGYSSAEIIGLSLYELIALEREVIKQELVLVTAEKPYIIKESLHRHRNGSLISVAGKISETLYQGQEVFCLVIRDILERKQAEEKLKYQSLHDPLTNLPNRLLLNKQLAIALAHAQRHQHLLAVIFLDIDSFTHINNTLGHTIGDRVLQSFGKRLESCVRTGDTVSRWGSDEFTLLLPQISNTEDTIKLAQRIFDNLQRPFIIEEHQLKIKCSIGIAVYPQDGENSEILLKNADAAMNRTKEQGRNHYQFYSPNLTDESSLLLRIESLLHQAIEKKQFYLHYQPQISLATGKIVGMEALLRWQHPSLGVIPPQKFIPLAEKTDLMLHINKWVLKTACAQNRSWQKDGLPSIPIAVNLCSREFQQPNLAEIVARVLDETALDPQWLELEVTELTLRQHLNLARKTLKDLQNLGVRIALDDFGRGFSSLGYLKQFSFRTLKIDQEFIRDFRGTSEEMGLISAVLAIGRGFNIRVVAEGVETPEQLQLLREIDCQEVQGYLFSYPLSAKEATEFLGKMAREP</sequence>
<dbReference type="SUPFAM" id="SSF141868">
    <property type="entry name" value="EAL domain-like"/>
    <property type="match status" value="1"/>
</dbReference>
<dbReference type="InterPro" id="IPR052155">
    <property type="entry name" value="Biofilm_reg_signaling"/>
</dbReference>
<dbReference type="GO" id="GO:0006355">
    <property type="term" value="P:regulation of DNA-templated transcription"/>
    <property type="evidence" value="ECO:0007669"/>
    <property type="project" value="InterPro"/>
</dbReference>